<reference evidence="1" key="1">
    <citation type="submission" date="2022-06" db="EMBL/GenBank/DDBJ databases">
        <title>Sequencing the genomes of 1000 actinobacteria strains.</title>
        <authorList>
            <person name="Klenk H.-P."/>
        </authorList>
    </citation>
    <scope>NUCLEOTIDE SEQUENCE</scope>
    <source>
        <strain evidence="1">DSM 22016</strain>
    </source>
</reference>
<dbReference type="Proteomes" id="UP001139722">
    <property type="component" value="Unassembled WGS sequence"/>
</dbReference>
<sequence length="36" mass="4103">MRAGGPCGAIRAARRRVRYRTRYLNPVWDAANPSRS</sequence>
<keyword evidence="2" id="KW-1185">Reference proteome</keyword>
<evidence type="ECO:0000313" key="2">
    <source>
        <dbReference type="Proteomes" id="UP001139722"/>
    </source>
</evidence>
<dbReference type="AlphaFoldDB" id="A0A9X2KAX6"/>
<proteinExistence type="predicted"/>
<dbReference type="EMBL" id="JAMZDY010000001">
    <property type="protein sequence ID" value="MCP2369731.1"/>
    <property type="molecule type" value="Genomic_DNA"/>
</dbReference>
<organism evidence="1 2">
    <name type="scientific">Agromyces terreus</name>
    <dbReference type="NCBI Taxonomy" id="424795"/>
    <lineage>
        <taxon>Bacteria</taxon>
        <taxon>Bacillati</taxon>
        <taxon>Actinomycetota</taxon>
        <taxon>Actinomycetes</taxon>
        <taxon>Micrococcales</taxon>
        <taxon>Microbacteriaceae</taxon>
        <taxon>Agromyces</taxon>
    </lineage>
</organism>
<protein>
    <submittedName>
        <fullName evidence="1">Uncharacterized protein</fullName>
    </submittedName>
</protein>
<evidence type="ECO:0000313" key="1">
    <source>
        <dbReference type="EMBL" id="MCP2369731.1"/>
    </source>
</evidence>
<name>A0A9X2KAX6_9MICO</name>
<comment type="caution">
    <text evidence="1">The sequence shown here is derived from an EMBL/GenBank/DDBJ whole genome shotgun (WGS) entry which is preliminary data.</text>
</comment>
<accession>A0A9X2KAX6</accession>
<gene>
    <name evidence="1" type="ORF">BJ978_000407</name>
</gene>